<dbReference type="HOGENOM" id="CLU_140224_1_0_12"/>
<dbReference type="SUPFAM" id="SSF75138">
    <property type="entry name" value="HprK N-terminal domain-like"/>
    <property type="match status" value="1"/>
</dbReference>
<reference evidence="3" key="1">
    <citation type="submission" date="2011-04" db="EMBL/GenBank/DDBJ databases">
        <title>The complete genome of Treponema brennaborense DSM 12168.</title>
        <authorList>
            <person name="Lucas S."/>
            <person name="Han J."/>
            <person name="Lapidus A."/>
            <person name="Bruce D."/>
            <person name="Goodwin L."/>
            <person name="Pitluck S."/>
            <person name="Peters L."/>
            <person name="Kyrpides N."/>
            <person name="Mavromatis K."/>
            <person name="Ivanova N."/>
            <person name="Mikhailova N."/>
            <person name="Pagani I."/>
            <person name="Teshima H."/>
            <person name="Detter J.C."/>
            <person name="Tapia R."/>
            <person name="Han C."/>
            <person name="Land M."/>
            <person name="Hauser L."/>
            <person name="Markowitz V."/>
            <person name="Cheng J.-F."/>
            <person name="Hugenholtz P."/>
            <person name="Woyke T."/>
            <person name="Wu D."/>
            <person name="Gronow S."/>
            <person name="Wellnitz S."/>
            <person name="Brambilla E."/>
            <person name="Klenk H.-P."/>
            <person name="Eisen J.A."/>
        </authorList>
    </citation>
    <scope>NUCLEOTIDE SEQUENCE [LARGE SCALE GENOMIC DNA]</scope>
    <source>
        <strain evidence="3">DSM 12168 / CIP 105900 / DD5/3</strain>
    </source>
</reference>
<dbReference type="InterPro" id="IPR028979">
    <property type="entry name" value="Ser_kin/Pase_Hpr-like_N_sf"/>
</dbReference>
<dbReference type="EMBL" id="CP002696">
    <property type="protein sequence ID" value="AEE15766.1"/>
    <property type="molecule type" value="Genomic_DNA"/>
</dbReference>
<keyword evidence="3" id="KW-1185">Reference proteome</keyword>
<dbReference type="OrthoDB" id="9800356at2"/>
<dbReference type="Gene3D" id="3.40.1390.20">
    <property type="entry name" value="HprK N-terminal domain-like"/>
    <property type="match status" value="1"/>
</dbReference>
<dbReference type="RefSeq" id="WP_013757485.1">
    <property type="nucleotide sequence ID" value="NC_015500.1"/>
</dbReference>
<name>F4LMY0_TREBD</name>
<dbReference type="AlphaFoldDB" id="F4LMY0"/>
<dbReference type="eggNOG" id="COG4109">
    <property type="taxonomic scope" value="Bacteria"/>
</dbReference>
<proteinExistence type="predicted"/>
<evidence type="ECO:0000313" key="2">
    <source>
        <dbReference type="EMBL" id="AEE15766.1"/>
    </source>
</evidence>
<evidence type="ECO:0008006" key="4">
    <source>
        <dbReference type="Google" id="ProtNLM"/>
    </source>
</evidence>
<evidence type="ECO:0000256" key="1">
    <source>
        <dbReference type="ARBA" id="ARBA00011643"/>
    </source>
</evidence>
<accession>F4LMY0</accession>
<protein>
    <recommendedName>
        <fullName evidence="4">DRTGG domain-containing protein</fullName>
    </recommendedName>
</protein>
<comment type="subunit">
    <text evidence="1">Homohexamer.</text>
</comment>
<organism evidence="2 3">
    <name type="scientific">Treponema brennaborense (strain DSM 12168 / CIP 105900 / DD5/3)</name>
    <dbReference type="NCBI Taxonomy" id="906968"/>
    <lineage>
        <taxon>Bacteria</taxon>
        <taxon>Pseudomonadati</taxon>
        <taxon>Spirochaetota</taxon>
        <taxon>Spirochaetia</taxon>
        <taxon>Spirochaetales</taxon>
        <taxon>Treponemataceae</taxon>
        <taxon>Treponema</taxon>
    </lineage>
</organism>
<dbReference type="Proteomes" id="UP000006546">
    <property type="component" value="Chromosome"/>
</dbReference>
<dbReference type="STRING" id="906968.Trebr_0319"/>
<sequence length="124" mass="12968">MTVSQMAEALELTCAVAGDEARPVRAAYASDLLSDVMGNAPDEAVLITVQAHKNTVAVAVLKDSPAIIICNDRPLPSDMKEACRAEGIALFVTQCSQFTVSGRLYPLLCAENGADQADAALSAE</sequence>
<dbReference type="KEGG" id="tbe:Trebr_0319"/>
<gene>
    <name evidence="2" type="ordered locus">Trebr_0319</name>
</gene>
<evidence type="ECO:0000313" key="3">
    <source>
        <dbReference type="Proteomes" id="UP000006546"/>
    </source>
</evidence>